<comment type="catalytic activity">
    <reaction evidence="7">
        <text>L-cysteinyl-[protein] + hexadecanoyl-CoA = S-hexadecanoyl-L-cysteinyl-[protein] + CoA</text>
        <dbReference type="Rhea" id="RHEA:36683"/>
        <dbReference type="Rhea" id="RHEA-COMP:10131"/>
        <dbReference type="Rhea" id="RHEA-COMP:11032"/>
        <dbReference type="ChEBI" id="CHEBI:29950"/>
        <dbReference type="ChEBI" id="CHEBI:57287"/>
        <dbReference type="ChEBI" id="CHEBI:57379"/>
        <dbReference type="ChEBI" id="CHEBI:74151"/>
        <dbReference type="EC" id="2.3.1.225"/>
    </reaction>
</comment>
<evidence type="ECO:0000256" key="7">
    <source>
        <dbReference type="RuleBase" id="RU079119"/>
    </source>
</evidence>
<gene>
    <name evidence="9" type="ORF">H310_04581</name>
</gene>
<feature type="transmembrane region" description="Helical" evidence="7">
    <location>
        <begin position="246"/>
        <end position="262"/>
    </location>
</feature>
<evidence type="ECO:0000256" key="2">
    <source>
        <dbReference type="ARBA" id="ARBA00022679"/>
    </source>
</evidence>
<keyword evidence="6 7" id="KW-0012">Acyltransferase</keyword>
<dbReference type="InterPro" id="IPR039859">
    <property type="entry name" value="PFA4/ZDH16/20/ERF2-like"/>
</dbReference>
<keyword evidence="2 7" id="KW-0808">Transferase</keyword>
<sequence>MTNTSHKHSNTNKPKVTFPANVALTIVRQTRGSVFEIHEHQVEQNRQRQHNRPERPHVRVWRWVKGQPEVAIGLWLGWLVGFTICLGYRVYVDMGVEGAAKFWMDHVAVLGVLAGTELICVVVWMVLITGEPGQVATADKDLPALLTQAANGYPPLDQSHCTTCVVAKPIRSKHCASCGVCVARMDHHCVWINNCVGFQNHRLFVAFLIVHLVVLGLYLALFSLYLSSKHTYLEVHLRDSLPEVTIIFWTVVSCMFVAKLLTDQLNGIARNITVNESINWKRYAYLNTTPDTSSAVAMANPFDHGWQANAREFWTRSVNYMALMHVPTPKAPDQTKIISS</sequence>
<dbReference type="GO" id="GO:0019706">
    <property type="term" value="F:protein-cysteine S-palmitoyltransferase activity"/>
    <property type="evidence" value="ECO:0007669"/>
    <property type="project" value="UniProtKB-EC"/>
</dbReference>
<organism evidence="9">
    <name type="scientific">Aphanomyces invadans</name>
    <dbReference type="NCBI Taxonomy" id="157072"/>
    <lineage>
        <taxon>Eukaryota</taxon>
        <taxon>Sar</taxon>
        <taxon>Stramenopiles</taxon>
        <taxon>Oomycota</taxon>
        <taxon>Saprolegniomycetes</taxon>
        <taxon>Saprolegniales</taxon>
        <taxon>Verrucalvaceae</taxon>
        <taxon>Aphanomyces</taxon>
    </lineage>
</organism>
<dbReference type="OrthoDB" id="6781668at2759"/>
<evidence type="ECO:0000256" key="1">
    <source>
        <dbReference type="ARBA" id="ARBA00004141"/>
    </source>
</evidence>
<dbReference type="InterPro" id="IPR001594">
    <property type="entry name" value="Palmitoyltrfase_DHHC"/>
</dbReference>
<dbReference type="GO" id="GO:0006612">
    <property type="term" value="P:protein targeting to membrane"/>
    <property type="evidence" value="ECO:0007669"/>
    <property type="project" value="TreeGrafter"/>
</dbReference>
<dbReference type="eggNOG" id="KOG0509">
    <property type="taxonomic scope" value="Eukaryota"/>
</dbReference>
<feature type="transmembrane region" description="Helical" evidence="7">
    <location>
        <begin position="103"/>
        <end position="127"/>
    </location>
</feature>
<feature type="domain" description="Palmitoyltransferase DHHC" evidence="8">
    <location>
        <begin position="158"/>
        <end position="281"/>
    </location>
</feature>
<keyword evidence="5 7" id="KW-0472">Membrane</keyword>
<dbReference type="AlphaFoldDB" id="A0A024UF33"/>
<dbReference type="GO" id="GO:0016020">
    <property type="term" value="C:membrane"/>
    <property type="evidence" value="ECO:0007669"/>
    <property type="project" value="UniProtKB-SubCell"/>
</dbReference>
<dbReference type="Pfam" id="PF01529">
    <property type="entry name" value="DHHC"/>
    <property type="match status" value="1"/>
</dbReference>
<dbReference type="STRING" id="157072.A0A024UF33"/>
<dbReference type="EC" id="2.3.1.225" evidence="7"/>
<evidence type="ECO:0000256" key="6">
    <source>
        <dbReference type="ARBA" id="ARBA00023315"/>
    </source>
</evidence>
<protein>
    <recommendedName>
        <fullName evidence="7">Palmitoyltransferase</fullName>
        <ecNumber evidence="7">2.3.1.225</ecNumber>
    </recommendedName>
</protein>
<dbReference type="GO" id="GO:0005783">
    <property type="term" value="C:endoplasmic reticulum"/>
    <property type="evidence" value="ECO:0007669"/>
    <property type="project" value="TreeGrafter"/>
</dbReference>
<reference evidence="9" key="1">
    <citation type="submission" date="2013-12" db="EMBL/GenBank/DDBJ databases">
        <title>The Genome Sequence of Aphanomyces invadans NJM9701.</title>
        <authorList>
            <consortium name="The Broad Institute Genomics Platform"/>
            <person name="Russ C."/>
            <person name="Tyler B."/>
            <person name="van West P."/>
            <person name="Dieguez-Uribeondo J."/>
            <person name="Young S.K."/>
            <person name="Zeng Q."/>
            <person name="Gargeya S."/>
            <person name="Fitzgerald M."/>
            <person name="Abouelleil A."/>
            <person name="Alvarado L."/>
            <person name="Chapman S.B."/>
            <person name="Gainer-Dewar J."/>
            <person name="Goldberg J."/>
            <person name="Griggs A."/>
            <person name="Gujja S."/>
            <person name="Hansen M."/>
            <person name="Howarth C."/>
            <person name="Imamovic A."/>
            <person name="Ireland A."/>
            <person name="Larimer J."/>
            <person name="McCowan C."/>
            <person name="Murphy C."/>
            <person name="Pearson M."/>
            <person name="Poon T.W."/>
            <person name="Priest M."/>
            <person name="Roberts A."/>
            <person name="Saif S."/>
            <person name="Shea T."/>
            <person name="Sykes S."/>
            <person name="Wortman J."/>
            <person name="Nusbaum C."/>
            <person name="Birren B."/>
        </authorList>
    </citation>
    <scope>NUCLEOTIDE SEQUENCE [LARGE SCALE GENOMIC DNA]</scope>
    <source>
        <strain evidence="9">NJM9701</strain>
    </source>
</reference>
<keyword evidence="4 7" id="KW-1133">Transmembrane helix</keyword>
<evidence type="ECO:0000256" key="5">
    <source>
        <dbReference type="ARBA" id="ARBA00023136"/>
    </source>
</evidence>
<dbReference type="VEuPathDB" id="FungiDB:H310_04581"/>
<comment type="subcellular location">
    <subcellularLocation>
        <location evidence="1">Membrane</location>
        <topology evidence="1">Multi-pass membrane protein</topology>
    </subcellularLocation>
</comment>
<evidence type="ECO:0000256" key="3">
    <source>
        <dbReference type="ARBA" id="ARBA00022692"/>
    </source>
</evidence>
<evidence type="ECO:0000313" key="9">
    <source>
        <dbReference type="EMBL" id="ETW04253.1"/>
    </source>
</evidence>
<feature type="transmembrane region" description="Helical" evidence="7">
    <location>
        <begin position="70"/>
        <end position="91"/>
    </location>
</feature>
<name>A0A024UF33_9STRA</name>
<dbReference type="RefSeq" id="XP_008867209.1">
    <property type="nucleotide sequence ID" value="XM_008868987.1"/>
</dbReference>
<dbReference type="GO" id="GO:0005794">
    <property type="term" value="C:Golgi apparatus"/>
    <property type="evidence" value="ECO:0007669"/>
    <property type="project" value="TreeGrafter"/>
</dbReference>
<comment type="domain">
    <text evidence="7">The DHHC domain is required for palmitoyltransferase activity.</text>
</comment>
<keyword evidence="3 7" id="KW-0812">Transmembrane</keyword>
<evidence type="ECO:0000259" key="8">
    <source>
        <dbReference type="Pfam" id="PF01529"/>
    </source>
</evidence>
<accession>A0A024UF33</accession>
<dbReference type="PANTHER" id="PTHR22883">
    <property type="entry name" value="ZINC FINGER DHHC DOMAIN CONTAINING PROTEIN"/>
    <property type="match status" value="1"/>
</dbReference>
<dbReference type="EMBL" id="KI913958">
    <property type="protein sequence ID" value="ETW04253.1"/>
    <property type="molecule type" value="Genomic_DNA"/>
</dbReference>
<dbReference type="GeneID" id="20081631"/>
<dbReference type="PROSITE" id="PS50216">
    <property type="entry name" value="DHHC"/>
    <property type="match status" value="1"/>
</dbReference>
<proteinExistence type="inferred from homology"/>
<comment type="similarity">
    <text evidence="7">Belongs to the DHHC palmitoyltransferase family.</text>
</comment>
<feature type="transmembrane region" description="Helical" evidence="7">
    <location>
        <begin position="203"/>
        <end position="226"/>
    </location>
</feature>
<evidence type="ECO:0000256" key="4">
    <source>
        <dbReference type="ARBA" id="ARBA00022989"/>
    </source>
</evidence>